<evidence type="ECO:0000313" key="2">
    <source>
        <dbReference type="Proteomes" id="UP000798488"/>
    </source>
</evidence>
<proteinExistence type="predicted"/>
<evidence type="ECO:0000313" key="1">
    <source>
        <dbReference type="EMBL" id="KAF1084940.1"/>
    </source>
</evidence>
<dbReference type="EMBL" id="LSRS01000003">
    <property type="protein sequence ID" value="KAF1084940.1"/>
    <property type="molecule type" value="Genomic_DNA"/>
</dbReference>
<keyword evidence="2" id="KW-1185">Reference proteome</keyword>
<name>A0A9D3AW42_9FIRM</name>
<organism evidence="1 2">
    <name type="scientific">Sporotomaculum syntrophicum</name>
    <dbReference type="NCBI Taxonomy" id="182264"/>
    <lineage>
        <taxon>Bacteria</taxon>
        <taxon>Bacillati</taxon>
        <taxon>Bacillota</taxon>
        <taxon>Clostridia</taxon>
        <taxon>Eubacteriales</taxon>
        <taxon>Desulfallaceae</taxon>
        <taxon>Sporotomaculum</taxon>
    </lineage>
</organism>
<sequence length="29" mass="3344">MLEMVDIEYIRKSTLLKAVQYVKSAVTLT</sequence>
<gene>
    <name evidence="1" type="ORF">SPSYN_01076</name>
</gene>
<accession>A0A9D3AW42</accession>
<protein>
    <submittedName>
        <fullName evidence="1">Uncharacterized protein</fullName>
    </submittedName>
</protein>
<reference evidence="1" key="1">
    <citation type="submission" date="2016-02" db="EMBL/GenBank/DDBJ databases">
        <title>Draft Genome Sequence of Sporotomaculum syntrophicum Strain FB, a Syntrophic Benzoate Degrader.</title>
        <authorList>
            <person name="Nobu M.K."/>
            <person name="Narihiro T."/>
            <person name="Qiu Y.-L."/>
            <person name="Ohashi A."/>
            <person name="Liu W.-T."/>
            <person name="Yuji S."/>
        </authorList>
    </citation>
    <scope>NUCLEOTIDE SEQUENCE</scope>
    <source>
        <strain evidence="1">FB</strain>
    </source>
</reference>
<dbReference type="Proteomes" id="UP000798488">
    <property type="component" value="Unassembled WGS sequence"/>
</dbReference>
<comment type="caution">
    <text evidence="1">The sequence shown here is derived from an EMBL/GenBank/DDBJ whole genome shotgun (WGS) entry which is preliminary data.</text>
</comment>
<dbReference type="AlphaFoldDB" id="A0A9D3AW42"/>